<evidence type="ECO:0000313" key="10">
    <source>
        <dbReference type="Proteomes" id="UP000247832"/>
    </source>
</evidence>
<dbReference type="InterPro" id="IPR032816">
    <property type="entry name" value="VTT_dom"/>
</dbReference>
<organism evidence="9 10">
    <name type="scientific">Arthrobacter livingstonensis</name>
    <dbReference type="NCBI Taxonomy" id="670078"/>
    <lineage>
        <taxon>Bacteria</taxon>
        <taxon>Bacillati</taxon>
        <taxon>Actinomycetota</taxon>
        <taxon>Actinomycetes</taxon>
        <taxon>Micrococcales</taxon>
        <taxon>Micrococcaceae</taxon>
        <taxon>Arthrobacter</taxon>
    </lineage>
</organism>
<protein>
    <submittedName>
        <fullName evidence="9">Alkaline phosphatase</fullName>
    </submittedName>
</protein>
<feature type="transmembrane region" description="Helical" evidence="7">
    <location>
        <begin position="187"/>
        <end position="211"/>
    </location>
</feature>
<feature type="transmembrane region" description="Helical" evidence="7">
    <location>
        <begin position="102"/>
        <end position="124"/>
    </location>
</feature>
<keyword evidence="10" id="KW-1185">Reference proteome</keyword>
<comment type="caution">
    <text evidence="9">The sequence shown here is derived from an EMBL/GenBank/DDBJ whole genome shotgun (WGS) entry which is preliminary data.</text>
</comment>
<dbReference type="PANTHER" id="PTHR42709:SF6">
    <property type="entry name" value="UNDECAPRENYL PHOSPHATE TRANSPORTER A"/>
    <property type="match status" value="1"/>
</dbReference>
<evidence type="ECO:0000256" key="5">
    <source>
        <dbReference type="ARBA" id="ARBA00022989"/>
    </source>
</evidence>
<feature type="transmembrane region" description="Helical" evidence="7">
    <location>
        <begin position="217"/>
        <end position="235"/>
    </location>
</feature>
<gene>
    <name evidence="9" type="ORF">CVV68_13825</name>
</gene>
<dbReference type="Pfam" id="PF09335">
    <property type="entry name" value="VTT_dom"/>
    <property type="match status" value="1"/>
</dbReference>
<feature type="domain" description="VTT" evidence="8">
    <location>
        <begin position="82"/>
        <end position="207"/>
    </location>
</feature>
<evidence type="ECO:0000256" key="3">
    <source>
        <dbReference type="ARBA" id="ARBA00022475"/>
    </source>
</evidence>
<dbReference type="Proteomes" id="UP000247832">
    <property type="component" value="Unassembled WGS sequence"/>
</dbReference>
<dbReference type="InterPro" id="IPR051311">
    <property type="entry name" value="DedA_domain"/>
</dbReference>
<evidence type="ECO:0000256" key="2">
    <source>
        <dbReference type="ARBA" id="ARBA00010792"/>
    </source>
</evidence>
<comment type="subcellular location">
    <subcellularLocation>
        <location evidence="1">Cell membrane</location>
        <topology evidence="1">Multi-pass membrane protein</topology>
    </subcellularLocation>
</comment>
<keyword evidence="4 7" id="KW-0812">Transmembrane</keyword>
<keyword evidence="5 7" id="KW-1133">Transmembrane helix</keyword>
<keyword evidence="3" id="KW-1003">Cell membrane</keyword>
<proteinExistence type="inferred from homology"/>
<accession>A0A2V5L9M1</accession>
<evidence type="ECO:0000256" key="1">
    <source>
        <dbReference type="ARBA" id="ARBA00004651"/>
    </source>
</evidence>
<reference evidence="9 10" key="1">
    <citation type="submission" date="2018-05" db="EMBL/GenBank/DDBJ databases">
        <title>Genetic diversity of glacier-inhabiting Cryobacterium bacteria in China and description of Cryobacterium mengkeensis sp. nov. and Arthrobacter glacialis sp. nov.</title>
        <authorList>
            <person name="Liu Q."/>
            <person name="Xin Y.-H."/>
        </authorList>
    </citation>
    <scope>NUCLEOTIDE SEQUENCE [LARGE SCALE GENOMIC DNA]</scope>
    <source>
        <strain evidence="9 10">LI2</strain>
    </source>
</reference>
<evidence type="ECO:0000256" key="6">
    <source>
        <dbReference type="ARBA" id="ARBA00023136"/>
    </source>
</evidence>
<sequence>MTGGRDIPTVNGWPPGCHCAAGTDRLEVWPFLVASCQQEPHMGDINSLLTAVNDLLLGASGQPWIYAAVVIACIIDGFFPPFPSETIVVGLASLSAAQGVPGWLPLLLAAAVGAFLGDNVAYATGRGMGPKRFRWMRRPRMQRTLARVGRELDQRGLSVILTARFIPVGRVAVSLSAGAAGFPRKRFAAITALSSLLWAGYTVGIGALAGAWIKDNALLGAAVATVVAIVVGLGLERLARVVLTSGQAAEAPVLQRAEALR</sequence>
<comment type="similarity">
    <text evidence="2">Belongs to the DedA family.</text>
</comment>
<keyword evidence="6 7" id="KW-0472">Membrane</keyword>
<evidence type="ECO:0000259" key="8">
    <source>
        <dbReference type="Pfam" id="PF09335"/>
    </source>
</evidence>
<dbReference type="GO" id="GO:0005886">
    <property type="term" value="C:plasma membrane"/>
    <property type="evidence" value="ECO:0007669"/>
    <property type="project" value="UniProtKB-SubCell"/>
</dbReference>
<evidence type="ECO:0000256" key="4">
    <source>
        <dbReference type="ARBA" id="ARBA00022692"/>
    </source>
</evidence>
<name>A0A2V5L9M1_9MICC</name>
<evidence type="ECO:0000313" key="9">
    <source>
        <dbReference type="EMBL" id="PYI66383.1"/>
    </source>
</evidence>
<dbReference type="AlphaFoldDB" id="A0A2V5L9M1"/>
<feature type="transmembrane region" description="Helical" evidence="7">
    <location>
        <begin position="64"/>
        <end position="82"/>
    </location>
</feature>
<dbReference type="OrthoDB" id="162303at2"/>
<dbReference type="PANTHER" id="PTHR42709">
    <property type="entry name" value="ALKALINE PHOSPHATASE LIKE PROTEIN"/>
    <property type="match status" value="1"/>
</dbReference>
<evidence type="ECO:0000256" key="7">
    <source>
        <dbReference type="SAM" id="Phobius"/>
    </source>
</evidence>
<dbReference type="EMBL" id="QJVD01000015">
    <property type="protein sequence ID" value="PYI66383.1"/>
    <property type="molecule type" value="Genomic_DNA"/>
</dbReference>